<evidence type="ECO:0000313" key="14">
    <source>
        <dbReference type="Proteomes" id="UP000264820"/>
    </source>
</evidence>
<evidence type="ECO:0000256" key="7">
    <source>
        <dbReference type="ARBA" id="ARBA00023069"/>
    </source>
</evidence>
<comment type="similarity">
    <text evidence="10">Belongs to the DRC3 family.</text>
</comment>
<evidence type="ECO:0000256" key="6">
    <source>
        <dbReference type="ARBA" id="ARBA00023054"/>
    </source>
</evidence>
<proteinExistence type="inferred from homology"/>
<keyword evidence="14" id="KW-1185">Reference proteome</keyword>
<organism evidence="13 14">
    <name type="scientific">Hippocampus comes</name>
    <name type="common">Tiger tail seahorse</name>
    <dbReference type="NCBI Taxonomy" id="109280"/>
    <lineage>
        <taxon>Eukaryota</taxon>
        <taxon>Metazoa</taxon>
        <taxon>Chordata</taxon>
        <taxon>Craniata</taxon>
        <taxon>Vertebrata</taxon>
        <taxon>Euteleostomi</taxon>
        <taxon>Actinopterygii</taxon>
        <taxon>Neopterygii</taxon>
        <taxon>Teleostei</taxon>
        <taxon>Neoteleostei</taxon>
        <taxon>Acanthomorphata</taxon>
        <taxon>Syngnathiaria</taxon>
        <taxon>Syngnathiformes</taxon>
        <taxon>Syngnathoidei</taxon>
        <taxon>Syngnathidae</taxon>
        <taxon>Hippocampus</taxon>
    </lineage>
</organism>
<dbReference type="Pfam" id="PF12799">
    <property type="entry name" value="LRR_4"/>
    <property type="match status" value="1"/>
</dbReference>
<dbReference type="STRING" id="109280.ENSHCOP00000013550"/>
<reference evidence="13" key="2">
    <citation type="submission" date="2025-09" db="UniProtKB">
        <authorList>
            <consortium name="Ensembl"/>
        </authorList>
    </citation>
    <scope>IDENTIFICATION</scope>
</reference>
<protein>
    <recommendedName>
        <fullName evidence="11">Dynein regulatory complex subunit 3</fullName>
    </recommendedName>
</protein>
<keyword evidence="7" id="KW-0969">Cilium</keyword>
<keyword evidence="5" id="KW-0282">Flagellum</keyword>
<evidence type="ECO:0000256" key="9">
    <source>
        <dbReference type="ARBA" id="ARBA00023273"/>
    </source>
</evidence>
<keyword evidence="2" id="KW-0963">Cytoplasm</keyword>
<dbReference type="InterPro" id="IPR032675">
    <property type="entry name" value="LRR_dom_sf"/>
</dbReference>
<dbReference type="AlphaFoldDB" id="A0A3Q3DJ45"/>
<keyword evidence="3" id="KW-0433">Leucine-rich repeat</keyword>
<dbReference type="GO" id="GO:0005929">
    <property type="term" value="C:cilium"/>
    <property type="evidence" value="ECO:0007669"/>
    <property type="project" value="TreeGrafter"/>
</dbReference>
<keyword evidence="9" id="KW-0966">Cell projection</keyword>
<accession>A0A3Q3DJ45</accession>
<evidence type="ECO:0000256" key="8">
    <source>
        <dbReference type="ARBA" id="ARBA00023212"/>
    </source>
</evidence>
<evidence type="ECO:0000256" key="4">
    <source>
        <dbReference type="ARBA" id="ARBA00022737"/>
    </source>
</evidence>
<dbReference type="OMA" id="SFMEMMT"/>
<dbReference type="Gene3D" id="3.80.10.10">
    <property type="entry name" value="Ribonuclease Inhibitor"/>
    <property type="match status" value="1"/>
</dbReference>
<dbReference type="Proteomes" id="UP000264820">
    <property type="component" value="Unplaced"/>
</dbReference>
<dbReference type="PROSITE" id="PS51450">
    <property type="entry name" value="LRR"/>
    <property type="match status" value="3"/>
</dbReference>
<evidence type="ECO:0000313" key="13">
    <source>
        <dbReference type="Ensembl" id="ENSHCOP00000013550.1"/>
    </source>
</evidence>
<keyword evidence="6 12" id="KW-0175">Coiled coil</keyword>
<dbReference type="InterPro" id="IPR050576">
    <property type="entry name" value="Cilia_flagella_integrity"/>
</dbReference>
<dbReference type="GeneTree" id="ENSGT00940000159298"/>
<dbReference type="InterPro" id="IPR003591">
    <property type="entry name" value="Leu-rich_rpt_typical-subtyp"/>
</dbReference>
<dbReference type="InterPro" id="IPR001611">
    <property type="entry name" value="Leu-rich_rpt"/>
</dbReference>
<evidence type="ECO:0000256" key="10">
    <source>
        <dbReference type="ARBA" id="ARBA00038378"/>
    </source>
</evidence>
<evidence type="ECO:0000256" key="1">
    <source>
        <dbReference type="ARBA" id="ARBA00004611"/>
    </source>
</evidence>
<dbReference type="Ensembl" id="ENSHCOT00000020932.1">
    <property type="protein sequence ID" value="ENSHCOP00000013550.1"/>
    <property type="gene ID" value="ENSHCOG00000016785.1"/>
</dbReference>
<evidence type="ECO:0000256" key="5">
    <source>
        <dbReference type="ARBA" id="ARBA00022846"/>
    </source>
</evidence>
<keyword evidence="8" id="KW-0206">Cytoskeleton</keyword>
<dbReference type="InterPro" id="IPR025875">
    <property type="entry name" value="Leu-rich_rpt_4"/>
</dbReference>
<dbReference type="SMART" id="SM00369">
    <property type="entry name" value="LRR_TYP"/>
    <property type="match status" value="3"/>
</dbReference>
<evidence type="ECO:0000256" key="3">
    <source>
        <dbReference type="ARBA" id="ARBA00022614"/>
    </source>
</evidence>
<evidence type="ECO:0000256" key="12">
    <source>
        <dbReference type="SAM" id="Coils"/>
    </source>
</evidence>
<dbReference type="PANTHER" id="PTHR45973:SF12">
    <property type="entry name" value="DYNEIN REGULATORY COMPLEX SUBUNIT 3"/>
    <property type="match status" value="1"/>
</dbReference>
<evidence type="ECO:0000256" key="11">
    <source>
        <dbReference type="ARBA" id="ARBA00040950"/>
    </source>
</evidence>
<dbReference type="PANTHER" id="PTHR45973">
    <property type="entry name" value="PROTEIN PHOSPHATASE 1 REGULATORY SUBUNIT SDS22-RELATED"/>
    <property type="match status" value="1"/>
</dbReference>
<dbReference type="SUPFAM" id="SSF52075">
    <property type="entry name" value="Outer arm dynein light chain 1"/>
    <property type="match status" value="1"/>
</dbReference>
<keyword evidence="4" id="KW-0677">Repeat</keyword>
<name>A0A3Q3DJ45_HIPCM</name>
<evidence type="ECO:0000256" key="2">
    <source>
        <dbReference type="ARBA" id="ARBA00022490"/>
    </source>
</evidence>
<feature type="coiled-coil region" evidence="12">
    <location>
        <begin position="213"/>
        <end position="243"/>
    </location>
</feature>
<comment type="subcellular location">
    <subcellularLocation>
        <location evidence="1">Cytoplasm</location>
        <location evidence="1">Cytoskeleton</location>
        <location evidence="1">Flagellum axoneme</location>
    </subcellularLocation>
</comment>
<reference evidence="13" key="1">
    <citation type="submission" date="2025-08" db="UniProtKB">
        <authorList>
            <consortium name="Ensembl"/>
        </authorList>
    </citation>
    <scope>IDENTIFICATION</scope>
</reference>
<dbReference type="SMART" id="SM00365">
    <property type="entry name" value="LRR_SD22"/>
    <property type="match status" value="4"/>
</dbReference>
<sequence>MSQISIGYHDKTPIYIDEEILQEAVLEQGLQDQAERIAKEEGILYQEALRLSLEYRNIQKIDHLWEFSSLTKLNLNNNFIKKIEGLDHLVNLTWLNLSFNNIKKIEGLNGLQKLEVLNLSNNRISLIENMDSLMELTVFCIANNKLHQLNNVVYLRKFKKLFTLNIDGNPIPEENNEEKYTLFLAIETFCDLRVTLSLYVQRNKASAKYNLDIEEMNQGELQAQQAAEEKQEQEAILQMHEDAFVEQMNGDYLYKNIIQNDTELKKLQCLPGVDELLEQRLVDLCNQLFDVGLAEYKRRDVEVNSFFCRLQTDVTDSQSRASKVLADFQREHKQVRKKFDSNISEMIGSFSETAQGIYPFALPLEDSHHQKITQIAVNTLELVAKGEAEEDFPDDVRMLFLDKNTVMDTLAASHDNHLQTINDRETQLVTRAEAWKVALIKGIEDTELKRNRMRIADIHRYGDYLRESNTLILNEDYQPSSAND</sequence>